<keyword evidence="5" id="KW-0970">Cilium biogenesis/degradation</keyword>
<keyword evidence="3" id="KW-0963">Cytoplasm</keyword>
<name>A0A9L0JB19_EQUAS</name>
<dbReference type="SMART" id="SM01332">
    <property type="entry name" value="Cyclin_C"/>
    <property type="match status" value="1"/>
</dbReference>
<evidence type="ECO:0000313" key="14">
    <source>
        <dbReference type="Proteomes" id="UP000694387"/>
    </source>
</evidence>
<feature type="domain" description="Cyclin-like" evidence="11">
    <location>
        <begin position="299"/>
        <end position="392"/>
    </location>
</feature>
<accession>A0A9L0JB19</accession>
<keyword evidence="7" id="KW-0131">Cell cycle</keyword>
<dbReference type="InterPro" id="IPR004367">
    <property type="entry name" value="Cyclin_C-dom"/>
</dbReference>
<evidence type="ECO:0000256" key="10">
    <source>
        <dbReference type="SAM" id="MobiDB-lite"/>
    </source>
</evidence>
<dbReference type="InterPro" id="IPR006671">
    <property type="entry name" value="Cyclin_N"/>
</dbReference>
<keyword evidence="6 9" id="KW-0195">Cyclin</keyword>
<dbReference type="AlphaFoldDB" id="A0A9L0JB19"/>
<dbReference type="InterPro" id="IPR036915">
    <property type="entry name" value="Cyclin-like_sf"/>
</dbReference>
<dbReference type="PANTHER" id="PTHR10177">
    <property type="entry name" value="CYCLINS"/>
    <property type="match status" value="1"/>
</dbReference>
<evidence type="ECO:0000259" key="12">
    <source>
        <dbReference type="SMART" id="SM01332"/>
    </source>
</evidence>
<reference evidence="13" key="3">
    <citation type="submission" date="2025-09" db="UniProtKB">
        <authorList>
            <consortium name="Ensembl"/>
        </authorList>
    </citation>
    <scope>IDENTIFICATION</scope>
</reference>
<dbReference type="Pfam" id="PF00134">
    <property type="entry name" value="Cyclin_N"/>
    <property type="match status" value="1"/>
</dbReference>
<protein>
    <recommendedName>
        <fullName evidence="8">Cyclin-O</fullName>
    </recommendedName>
</protein>
<feature type="compositionally biased region" description="Low complexity" evidence="10">
    <location>
        <begin position="201"/>
        <end position="211"/>
    </location>
</feature>
<dbReference type="GO" id="GO:0034451">
    <property type="term" value="C:centriolar satellite"/>
    <property type="evidence" value="ECO:0007669"/>
    <property type="project" value="Ensembl"/>
</dbReference>
<feature type="region of interest" description="Disordered" evidence="10">
    <location>
        <begin position="1"/>
        <end position="76"/>
    </location>
</feature>
<reference evidence="13 14" key="1">
    <citation type="journal article" date="2020" name="Nat. Commun.">
        <title>Donkey genomes provide new insights into domestication and selection for coat color.</title>
        <authorList>
            <person name="Wang"/>
            <person name="C."/>
            <person name="Li"/>
            <person name="H."/>
            <person name="Guo"/>
            <person name="Y."/>
            <person name="Huang"/>
            <person name="J."/>
            <person name="Sun"/>
            <person name="Y."/>
            <person name="Min"/>
            <person name="J."/>
            <person name="Wang"/>
            <person name="J."/>
            <person name="Fang"/>
            <person name="X."/>
            <person name="Zhao"/>
            <person name="Z."/>
            <person name="Wang"/>
            <person name="S."/>
            <person name="Zhang"/>
            <person name="Y."/>
            <person name="Liu"/>
            <person name="Q."/>
            <person name="Jiang"/>
            <person name="Q."/>
            <person name="Wang"/>
            <person name="X."/>
            <person name="Guo"/>
            <person name="Y."/>
            <person name="Yang"/>
            <person name="C."/>
            <person name="Wang"/>
            <person name="Y."/>
            <person name="Tian"/>
            <person name="F."/>
            <person name="Zhuang"/>
            <person name="G."/>
            <person name="Fan"/>
            <person name="Y."/>
            <person name="Gao"/>
            <person name="Q."/>
            <person name="Li"/>
            <person name="Y."/>
            <person name="Ju"/>
            <person name="Z."/>
            <person name="Li"/>
            <person name="J."/>
            <person name="Li"/>
            <person name="R."/>
            <person name="Hou"/>
            <person name="M."/>
            <person name="Yang"/>
            <person name="G."/>
            <person name="Liu"/>
            <person name="G."/>
            <person name="Liu"/>
            <person name="W."/>
            <person name="Guo"/>
            <person name="J."/>
            <person name="Pan"/>
            <person name="S."/>
            <person name="Fan"/>
            <person name="G."/>
            <person name="Zhang"/>
            <person name="W."/>
            <person name="Zhang"/>
            <person name="R."/>
            <person name="Yu"/>
            <person name="J."/>
            <person name="Zhang"/>
            <person name="X."/>
            <person name="Yin"/>
            <person name="Q."/>
            <person name="Ji"/>
            <person name="C."/>
            <person name="Jin"/>
            <person name="Y."/>
            <person name="Yue"/>
            <person name="G."/>
            <person name="Liu"/>
            <person name="M."/>
            <person name="Xu"/>
            <person name="J."/>
            <person name="Liu"/>
            <person name="S."/>
            <person name="Jordana"/>
            <person name="J."/>
            <person name="Noce"/>
            <person name="A."/>
            <person name="Amills"/>
            <person name="M."/>
            <person name="Wu"/>
            <person name="D.D."/>
            <person name="Li"/>
            <person name="S."/>
            <person name="Zhou"/>
            <person name="X. and Zhong"/>
            <person name="J."/>
        </authorList>
    </citation>
    <scope>NUCLEOTIDE SEQUENCE [LARGE SCALE GENOMIC DNA]</scope>
</reference>
<organism evidence="13 14">
    <name type="scientific">Equus asinus</name>
    <name type="common">Donkey</name>
    <name type="synonym">Equus africanus asinus</name>
    <dbReference type="NCBI Taxonomy" id="9793"/>
    <lineage>
        <taxon>Eukaryota</taxon>
        <taxon>Metazoa</taxon>
        <taxon>Chordata</taxon>
        <taxon>Craniata</taxon>
        <taxon>Vertebrata</taxon>
        <taxon>Euteleostomi</taxon>
        <taxon>Mammalia</taxon>
        <taxon>Eutheria</taxon>
        <taxon>Laurasiatheria</taxon>
        <taxon>Perissodactyla</taxon>
        <taxon>Equidae</taxon>
        <taxon>Equus</taxon>
    </lineage>
</organism>
<feature type="region of interest" description="Disordered" evidence="10">
    <location>
        <begin position="171"/>
        <end position="241"/>
    </location>
</feature>
<evidence type="ECO:0000256" key="2">
    <source>
        <dbReference type="ARBA" id="ARBA00008742"/>
    </source>
</evidence>
<dbReference type="CDD" id="cd20722">
    <property type="entry name" value="CYCLIN_CCNO_rpt2"/>
    <property type="match status" value="1"/>
</dbReference>
<sequence>MLARGETIWPRTGRWAPRESSPGNGREPRLDPALTWPRGRRRPTPTPFRARSSRRDPGSVARGTRDAHGAGRAGCNSSSRLRIAEDKRCRQLTSERFLSRESAALVPLWAQPVRGQGWGRGKAQAEYLGPQRPSGLAPFALARPARRSRAVVGWPPGCIMVTPCLTSPVSPAARVGRRDNAQNLRAPVKKSKRPRLRRKQPLQPLNPCPLLGDSGVRDLFESPSSGSDGADSPAASAARGCSALPGPAQQLVQLDLQTFRDYGQSCYAFRKARESHFHPRESLARQPQVTAESRCKLLSWLIPVHRQFGLSFESLCLTVNTLDRFLTTTPVAADCFQLLGVTSLLIACKQTGLSAPVLQVEVHPPRVKQLLALCCGAFSRQQLCNLECIVLHKLHFSLGAPTISFFLEHFTHARVEAGQAEVSEALEAQALARGVAELSLADYAFTSYTPSLLAICCLALADRMLQLPRPVNLRLGGHPEAALQDCLSKLQLLVAINGTSLAHMLPLQICEKCSLSPSLK</sequence>
<evidence type="ECO:0000256" key="8">
    <source>
        <dbReference type="ARBA" id="ARBA00073758"/>
    </source>
</evidence>
<evidence type="ECO:0000256" key="9">
    <source>
        <dbReference type="RuleBase" id="RU000383"/>
    </source>
</evidence>
<evidence type="ECO:0000313" key="13">
    <source>
        <dbReference type="Ensembl" id="ENSEASP00005050374.1"/>
    </source>
</evidence>
<dbReference type="InterPro" id="IPR039361">
    <property type="entry name" value="Cyclin"/>
</dbReference>
<comment type="similarity">
    <text evidence="2 9">Belongs to the cyclin family.</text>
</comment>
<evidence type="ECO:0000256" key="1">
    <source>
        <dbReference type="ARBA" id="ARBA00004496"/>
    </source>
</evidence>
<dbReference type="GO" id="GO:0007283">
    <property type="term" value="P:spermatogenesis"/>
    <property type="evidence" value="ECO:0007669"/>
    <property type="project" value="Ensembl"/>
</dbReference>
<dbReference type="GO" id="GO:0072520">
    <property type="term" value="P:seminiferous tubule development"/>
    <property type="evidence" value="ECO:0007669"/>
    <property type="project" value="Ensembl"/>
</dbReference>
<dbReference type="GeneTree" id="ENSGT00940000155998"/>
<keyword evidence="14" id="KW-1185">Reference proteome</keyword>
<dbReference type="SUPFAM" id="SSF47954">
    <property type="entry name" value="Cyclin-like"/>
    <property type="match status" value="2"/>
</dbReference>
<dbReference type="GO" id="GO:1903251">
    <property type="term" value="P:multi-ciliated epithelial cell differentiation"/>
    <property type="evidence" value="ECO:0007669"/>
    <property type="project" value="Ensembl"/>
</dbReference>
<evidence type="ECO:0000256" key="5">
    <source>
        <dbReference type="ARBA" id="ARBA00022794"/>
    </source>
</evidence>
<comment type="subcellular location">
    <subcellularLocation>
        <location evidence="1">Cytoplasm</location>
    </subcellularLocation>
</comment>
<evidence type="ECO:0000256" key="3">
    <source>
        <dbReference type="ARBA" id="ARBA00022490"/>
    </source>
</evidence>
<dbReference type="InterPro" id="IPR013763">
    <property type="entry name" value="Cyclin-like_dom"/>
</dbReference>
<dbReference type="CDD" id="cd20536">
    <property type="entry name" value="CYCLIN_CCNO_rpt1"/>
    <property type="match status" value="1"/>
</dbReference>
<dbReference type="GO" id="GO:0060271">
    <property type="term" value="P:cilium assembly"/>
    <property type="evidence" value="ECO:0007669"/>
    <property type="project" value="Ensembl"/>
</dbReference>
<gene>
    <name evidence="13" type="primary">CCNO</name>
</gene>
<feature type="compositionally biased region" description="Basic residues" evidence="10">
    <location>
        <begin position="187"/>
        <end position="200"/>
    </location>
</feature>
<evidence type="ECO:0000256" key="6">
    <source>
        <dbReference type="ARBA" id="ARBA00023127"/>
    </source>
</evidence>
<dbReference type="SMART" id="SM00385">
    <property type="entry name" value="CYCLIN"/>
    <property type="match status" value="2"/>
</dbReference>
<dbReference type="GO" id="GO:0005737">
    <property type="term" value="C:cytoplasm"/>
    <property type="evidence" value="ECO:0007669"/>
    <property type="project" value="UniProtKB-SubCell"/>
</dbReference>
<dbReference type="GO" id="GO:0007338">
    <property type="term" value="P:single fertilization"/>
    <property type="evidence" value="ECO:0007669"/>
    <property type="project" value="Ensembl"/>
</dbReference>
<keyword evidence="4" id="KW-0132">Cell division</keyword>
<dbReference type="GO" id="GO:0051301">
    <property type="term" value="P:cell division"/>
    <property type="evidence" value="ECO:0007669"/>
    <property type="project" value="UniProtKB-KW"/>
</dbReference>
<feature type="compositionally biased region" description="Basic and acidic residues" evidence="10">
    <location>
        <begin position="53"/>
        <end position="69"/>
    </location>
</feature>
<evidence type="ECO:0000259" key="11">
    <source>
        <dbReference type="SMART" id="SM00385"/>
    </source>
</evidence>
<dbReference type="GO" id="GO:0000278">
    <property type="term" value="P:mitotic cell cycle"/>
    <property type="evidence" value="ECO:0007669"/>
    <property type="project" value="Ensembl"/>
</dbReference>
<dbReference type="GO" id="GO:0005730">
    <property type="term" value="C:nucleolus"/>
    <property type="evidence" value="ECO:0007669"/>
    <property type="project" value="Ensembl"/>
</dbReference>
<feature type="domain" description="Cyclin-like" evidence="11">
    <location>
        <begin position="404"/>
        <end position="495"/>
    </location>
</feature>
<feature type="domain" description="Cyclin C-terminal" evidence="12">
    <location>
        <begin position="401"/>
        <end position="519"/>
    </location>
</feature>
<dbReference type="Gene3D" id="1.10.472.10">
    <property type="entry name" value="Cyclin-like"/>
    <property type="match status" value="2"/>
</dbReference>
<dbReference type="FunFam" id="1.10.472.10:FF:000064">
    <property type="entry name" value="Cyclin O"/>
    <property type="match status" value="1"/>
</dbReference>
<feature type="compositionally biased region" description="Low complexity" evidence="10">
    <location>
        <begin position="222"/>
        <end position="238"/>
    </location>
</feature>
<evidence type="ECO:0000256" key="7">
    <source>
        <dbReference type="ARBA" id="ARBA00023306"/>
    </source>
</evidence>
<proteinExistence type="inferred from homology"/>
<dbReference type="FunFam" id="1.10.472.10:FF:000061">
    <property type="entry name" value="cyclin-O"/>
    <property type="match status" value="1"/>
</dbReference>
<dbReference type="Pfam" id="PF02984">
    <property type="entry name" value="Cyclin_C"/>
    <property type="match status" value="1"/>
</dbReference>
<dbReference type="Proteomes" id="UP000694387">
    <property type="component" value="Chromosome 1"/>
</dbReference>
<dbReference type="Ensembl" id="ENSEAST00005042414.1">
    <property type="protein sequence ID" value="ENSEASP00005050374.1"/>
    <property type="gene ID" value="ENSEASG00005025483.1"/>
</dbReference>
<reference evidence="13" key="2">
    <citation type="submission" date="2025-08" db="UniProtKB">
        <authorList>
            <consortium name="Ensembl"/>
        </authorList>
    </citation>
    <scope>IDENTIFICATION</scope>
</reference>
<evidence type="ECO:0000256" key="4">
    <source>
        <dbReference type="ARBA" id="ARBA00022618"/>
    </source>
</evidence>